<name>A0AAV7ML84_PLEWA</name>
<evidence type="ECO:0000256" key="1">
    <source>
        <dbReference type="SAM" id="MobiDB-lite"/>
    </source>
</evidence>
<evidence type="ECO:0000313" key="3">
    <source>
        <dbReference type="Proteomes" id="UP001066276"/>
    </source>
</evidence>
<protein>
    <submittedName>
        <fullName evidence="2">Uncharacterized protein</fullName>
    </submittedName>
</protein>
<accession>A0AAV7ML84</accession>
<dbReference type="EMBL" id="JANPWB010000013">
    <property type="protein sequence ID" value="KAJ1104318.1"/>
    <property type="molecule type" value="Genomic_DNA"/>
</dbReference>
<reference evidence="2" key="1">
    <citation type="journal article" date="2022" name="bioRxiv">
        <title>Sequencing and chromosome-scale assembly of the giantPleurodeles waltlgenome.</title>
        <authorList>
            <person name="Brown T."/>
            <person name="Elewa A."/>
            <person name="Iarovenko S."/>
            <person name="Subramanian E."/>
            <person name="Araus A.J."/>
            <person name="Petzold A."/>
            <person name="Susuki M."/>
            <person name="Suzuki K.-i.T."/>
            <person name="Hayashi T."/>
            <person name="Toyoda A."/>
            <person name="Oliveira C."/>
            <person name="Osipova E."/>
            <person name="Leigh N.D."/>
            <person name="Simon A."/>
            <person name="Yun M.H."/>
        </authorList>
    </citation>
    <scope>NUCLEOTIDE SEQUENCE</scope>
    <source>
        <strain evidence="2">20211129_DDA</strain>
        <tissue evidence="2">Liver</tissue>
    </source>
</reference>
<feature type="region of interest" description="Disordered" evidence="1">
    <location>
        <begin position="1"/>
        <end position="108"/>
    </location>
</feature>
<dbReference type="Proteomes" id="UP001066276">
    <property type="component" value="Chromosome 9"/>
</dbReference>
<gene>
    <name evidence="2" type="ORF">NDU88_001730</name>
</gene>
<proteinExistence type="predicted"/>
<sequence length="108" mass="11493">MLKIAPGGRGRGQAPVPPAAVSPGRQISDDLARAKRGSAATRKTRSAPLLPPMWLRHDSSSMRSNAIPSSSFGSRRTQHQAGNERAGHRSGVGRSRAGAHLAFSRQQF</sequence>
<organism evidence="2 3">
    <name type="scientific">Pleurodeles waltl</name>
    <name type="common">Iberian ribbed newt</name>
    <dbReference type="NCBI Taxonomy" id="8319"/>
    <lineage>
        <taxon>Eukaryota</taxon>
        <taxon>Metazoa</taxon>
        <taxon>Chordata</taxon>
        <taxon>Craniata</taxon>
        <taxon>Vertebrata</taxon>
        <taxon>Euteleostomi</taxon>
        <taxon>Amphibia</taxon>
        <taxon>Batrachia</taxon>
        <taxon>Caudata</taxon>
        <taxon>Salamandroidea</taxon>
        <taxon>Salamandridae</taxon>
        <taxon>Pleurodelinae</taxon>
        <taxon>Pleurodeles</taxon>
    </lineage>
</organism>
<evidence type="ECO:0000313" key="2">
    <source>
        <dbReference type="EMBL" id="KAJ1104318.1"/>
    </source>
</evidence>
<keyword evidence="3" id="KW-1185">Reference proteome</keyword>
<comment type="caution">
    <text evidence="2">The sequence shown here is derived from an EMBL/GenBank/DDBJ whole genome shotgun (WGS) entry which is preliminary data.</text>
</comment>
<feature type="compositionally biased region" description="Polar residues" evidence="1">
    <location>
        <begin position="61"/>
        <end position="81"/>
    </location>
</feature>
<dbReference type="AlphaFoldDB" id="A0AAV7ML84"/>